<protein>
    <recommendedName>
        <fullName evidence="1">Glycosyl transferase family 1 domain-containing protein</fullName>
    </recommendedName>
</protein>
<sequence>VHAFFGFPTAYLCYKSAKVLPYIISLRGSDVPGYNVRLGVDYKLLSPLFRRIWKNAAAIVANSTGLATLAAKFMPDLNIGVINNGVYTDVFFPEPAKKLAQPIKLLTVCRLISRKRIDMLIKAVKYTGKLGMTVQLNIAGQGNLLAELTRLTKELNVGEQVNFMGRIPAENMPQIYRDNDIFIMSSAHEGMSNAMLEAMATGLPIITTRCEGVEELIDDNGIIVKRDEAELIAGAIKELADDTDRYTQTAAAAGRQAEKFTWPKMAAEYLKCYRAVINKGDA</sequence>
<accession>X1FXU1</accession>
<comment type="caution">
    <text evidence="2">The sequence shown here is derived from an EMBL/GenBank/DDBJ whole genome shotgun (WGS) entry which is preliminary data.</text>
</comment>
<dbReference type="EMBL" id="BARU01006822">
    <property type="protein sequence ID" value="GAH37380.1"/>
    <property type="molecule type" value="Genomic_DNA"/>
</dbReference>
<dbReference type="Gene3D" id="3.40.50.2000">
    <property type="entry name" value="Glycogen Phosphorylase B"/>
    <property type="match status" value="2"/>
</dbReference>
<dbReference type="AlphaFoldDB" id="X1FXU1"/>
<dbReference type="SUPFAM" id="SSF53756">
    <property type="entry name" value="UDP-Glycosyltransferase/glycogen phosphorylase"/>
    <property type="match status" value="1"/>
</dbReference>
<evidence type="ECO:0000259" key="1">
    <source>
        <dbReference type="Pfam" id="PF00534"/>
    </source>
</evidence>
<organism evidence="2">
    <name type="scientific">marine sediment metagenome</name>
    <dbReference type="NCBI Taxonomy" id="412755"/>
    <lineage>
        <taxon>unclassified sequences</taxon>
        <taxon>metagenomes</taxon>
        <taxon>ecological metagenomes</taxon>
    </lineage>
</organism>
<evidence type="ECO:0000313" key="2">
    <source>
        <dbReference type="EMBL" id="GAH37380.1"/>
    </source>
</evidence>
<name>X1FXU1_9ZZZZ</name>
<reference evidence="2" key="1">
    <citation type="journal article" date="2014" name="Front. Microbiol.">
        <title>High frequency of phylogenetically diverse reductive dehalogenase-homologous genes in deep subseafloor sedimentary metagenomes.</title>
        <authorList>
            <person name="Kawai M."/>
            <person name="Futagami T."/>
            <person name="Toyoda A."/>
            <person name="Takaki Y."/>
            <person name="Nishi S."/>
            <person name="Hori S."/>
            <person name="Arai W."/>
            <person name="Tsubouchi T."/>
            <person name="Morono Y."/>
            <person name="Uchiyama I."/>
            <person name="Ito T."/>
            <person name="Fujiyama A."/>
            <person name="Inagaki F."/>
            <person name="Takami H."/>
        </authorList>
    </citation>
    <scope>NUCLEOTIDE SEQUENCE</scope>
    <source>
        <strain evidence="2">Expedition CK06-06</strain>
    </source>
</reference>
<gene>
    <name evidence="2" type="ORF">S03H2_13440</name>
</gene>
<dbReference type="PANTHER" id="PTHR45947">
    <property type="entry name" value="SULFOQUINOVOSYL TRANSFERASE SQD2"/>
    <property type="match status" value="1"/>
</dbReference>
<dbReference type="InterPro" id="IPR001296">
    <property type="entry name" value="Glyco_trans_1"/>
</dbReference>
<dbReference type="InterPro" id="IPR050194">
    <property type="entry name" value="Glycosyltransferase_grp1"/>
</dbReference>
<dbReference type="GO" id="GO:0016757">
    <property type="term" value="F:glycosyltransferase activity"/>
    <property type="evidence" value="ECO:0007669"/>
    <property type="project" value="InterPro"/>
</dbReference>
<dbReference type="PANTHER" id="PTHR45947:SF3">
    <property type="entry name" value="SULFOQUINOVOSYL TRANSFERASE SQD2"/>
    <property type="match status" value="1"/>
</dbReference>
<proteinExistence type="predicted"/>
<feature type="domain" description="Glycosyl transferase family 1" evidence="1">
    <location>
        <begin position="100"/>
        <end position="253"/>
    </location>
</feature>
<feature type="non-terminal residue" evidence="2">
    <location>
        <position position="1"/>
    </location>
</feature>
<dbReference type="Pfam" id="PF00534">
    <property type="entry name" value="Glycos_transf_1"/>
    <property type="match status" value="1"/>
</dbReference>